<dbReference type="Gene3D" id="3.30.565.10">
    <property type="entry name" value="Histidine kinase-like ATPase, C-terminal domain"/>
    <property type="match status" value="1"/>
</dbReference>
<name>X1HI15_9ZZZZ</name>
<protein>
    <recommendedName>
        <fullName evidence="3">Signal transduction histidine kinase internal region domain-containing protein</fullName>
    </recommendedName>
</protein>
<dbReference type="AlphaFoldDB" id="X1HI15"/>
<dbReference type="InterPro" id="IPR010559">
    <property type="entry name" value="Sig_transdc_His_kin_internal"/>
</dbReference>
<feature type="non-terminal residue" evidence="4">
    <location>
        <position position="1"/>
    </location>
</feature>
<evidence type="ECO:0000313" key="4">
    <source>
        <dbReference type="EMBL" id="GAH53449.1"/>
    </source>
</evidence>
<dbReference type="GO" id="GO:0000155">
    <property type="term" value="F:phosphorelay sensor kinase activity"/>
    <property type="evidence" value="ECO:0007669"/>
    <property type="project" value="InterPro"/>
</dbReference>
<dbReference type="InterPro" id="IPR036890">
    <property type="entry name" value="HATPase_C_sf"/>
</dbReference>
<sequence length="250" mass="29073">NLIPFFEQITFSNLFDYNLLPFYFETGLITFIALTIKLLKDKKQEKEEKNILEQQKLKAELLALRTQLNAHFLFNTLNNLYGLAIKKSNLVPKGILMLSEMLNFVLYECTPVTYPLNKELDFINNYIELEKLRYGERLKISIKKDIEYSGKEITPLLLFPFVENSFKHGASKVVNDAWIKIRIKLTANELVFEVENNKAPNDQSVSEKNGGVGLENMRRRLDILYPGRHKLTINSNENTFFICLNITNNQ</sequence>
<organism evidence="4">
    <name type="scientific">marine sediment metagenome</name>
    <dbReference type="NCBI Taxonomy" id="412755"/>
    <lineage>
        <taxon>unclassified sequences</taxon>
        <taxon>metagenomes</taxon>
        <taxon>ecological metagenomes</taxon>
    </lineage>
</organism>
<proteinExistence type="predicted"/>
<dbReference type="PANTHER" id="PTHR34220:SF7">
    <property type="entry name" value="SENSOR HISTIDINE KINASE YPDA"/>
    <property type="match status" value="1"/>
</dbReference>
<gene>
    <name evidence="4" type="ORF">S03H2_30073</name>
</gene>
<keyword evidence="1" id="KW-0175">Coiled coil</keyword>
<evidence type="ECO:0000256" key="2">
    <source>
        <dbReference type="SAM" id="Phobius"/>
    </source>
</evidence>
<evidence type="ECO:0000256" key="1">
    <source>
        <dbReference type="SAM" id="Coils"/>
    </source>
</evidence>
<comment type="caution">
    <text evidence="4">The sequence shown here is derived from an EMBL/GenBank/DDBJ whole genome shotgun (WGS) entry which is preliminary data.</text>
</comment>
<dbReference type="PANTHER" id="PTHR34220">
    <property type="entry name" value="SENSOR HISTIDINE KINASE YPDA"/>
    <property type="match status" value="1"/>
</dbReference>
<feature type="transmembrane region" description="Helical" evidence="2">
    <location>
        <begin position="20"/>
        <end position="39"/>
    </location>
</feature>
<reference evidence="4" key="1">
    <citation type="journal article" date="2014" name="Front. Microbiol.">
        <title>High frequency of phylogenetically diverse reductive dehalogenase-homologous genes in deep subseafloor sedimentary metagenomes.</title>
        <authorList>
            <person name="Kawai M."/>
            <person name="Futagami T."/>
            <person name="Toyoda A."/>
            <person name="Takaki Y."/>
            <person name="Nishi S."/>
            <person name="Hori S."/>
            <person name="Arai W."/>
            <person name="Tsubouchi T."/>
            <person name="Morono Y."/>
            <person name="Uchiyama I."/>
            <person name="Ito T."/>
            <person name="Fujiyama A."/>
            <person name="Inagaki F."/>
            <person name="Takami H."/>
        </authorList>
    </citation>
    <scope>NUCLEOTIDE SEQUENCE</scope>
    <source>
        <strain evidence="4">Expedition CK06-06</strain>
    </source>
</reference>
<dbReference type="Pfam" id="PF06580">
    <property type="entry name" value="His_kinase"/>
    <property type="match status" value="1"/>
</dbReference>
<accession>X1HI15</accession>
<dbReference type="EMBL" id="BARU01018181">
    <property type="protein sequence ID" value="GAH53449.1"/>
    <property type="molecule type" value="Genomic_DNA"/>
</dbReference>
<feature type="domain" description="Signal transduction histidine kinase internal region" evidence="3">
    <location>
        <begin position="59"/>
        <end position="138"/>
    </location>
</feature>
<keyword evidence="2" id="KW-0812">Transmembrane</keyword>
<evidence type="ECO:0000259" key="3">
    <source>
        <dbReference type="Pfam" id="PF06580"/>
    </source>
</evidence>
<keyword evidence="2" id="KW-0472">Membrane</keyword>
<dbReference type="GO" id="GO:0016020">
    <property type="term" value="C:membrane"/>
    <property type="evidence" value="ECO:0007669"/>
    <property type="project" value="InterPro"/>
</dbReference>
<feature type="coiled-coil region" evidence="1">
    <location>
        <begin position="35"/>
        <end position="62"/>
    </location>
</feature>
<dbReference type="InterPro" id="IPR050640">
    <property type="entry name" value="Bact_2-comp_sensor_kinase"/>
</dbReference>
<keyword evidence="2" id="KW-1133">Transmembrane helix</keyword>
<dbReference type="SUPFAM" id="SSF55874">
    <property type="entry name" value="ATPase domain of HSP90 chaperone/DNA topoisomerase II/histidine kinase"/>
    <property type="match status" value="1"/>
</dbReference>